<gene>
    <name evidence="2" type="ORF">L5515_014530</name>
</gene>
<feature type="region of interest" description="Disordered" evidence="1">
    <location>
        <begin position="37"/>
        <end position="62"/>
    </location>
</feature>
<proteinExistence type="predicted"/>
<evidence type="ECO:0000313" key="2">
    <source>
        <dbReference type="EMBL" id="UMM18483.1"/>
    </source>
</evidence>
<dbReference type="AlphaFoldDB" id="A0AAE9E9D0"/>
<accession>A0AAE9E9D0</accession>
<feature type="region of interest" description="Disordered" evidence="1">
    <location>
        <begin position="93"/>
        <end position="192"/>
    </location>
</feature>
<dbReference type="Proteomes" id="UP000829354">
    <property type="component" value="Chromosome II"/>
</dbReference>
<feature type="compositionally biased region" description="Polar residues" evidence="1">
    <location>
        <begin position="118"/>
        <end position="128"/>
    </location>
</feature>
<reference evidence="2 3" key="1">
    <citation type="submission" date="2022-04" db="EMBL/GenBank/DDBJ databases">
        <title>Chromosome-level reference genomes for two strains of Caenorhabditis briggsae: an improved platform for comparative genomics.</title>
        <authorList>
            <person name="Stevens L."/>
            <person name="Andersen E."/>
        </authorList>
    </citation>
    <scope>NUCLEOTIDE SEQUENCE [LARGE SCALE GENOMIC DNA]</scope>
    <source>
        <strain evidence="2">VX34</strain>
        <tissue evidence="2">Whole-organism</tissue>
    </source>
</reference>
<keyword evidence="3" id="KW-1185">Reference proteome</keyword>
<evidence type="ECO:0000313" key="3">
    <source>
        <dbReference type="Proteomes" id="UP000829354"/>
    </source>
</evidence>
<evidence type="ECO:0000256" key="1">
    <source>
        <dbReference type="SAM" id="MobiDB-lite"/>
    </source>
</evidence>
<dbReference type="EMBL" id="CP092621">
    <property type="protein sequence ID" value="UMM18483.1"/>
    <property type="molecule type" value="Genomic_DNA"/>
</dbReference>
<feature type="compositionally biased region" description="Low complexity" evidence="1">
    <location>
        <begin position="135"/>
        <end position="150"/>
    </location>
</feature>
<sequence length="192" mass="21794">MIREKMFSLMENDMTLLKQLLQLGDQISEIKKERLRRTMSQNSLEYDEEDEKEDKFDSDQHGFSASMSAVTNLYVDDERPQFFSRQNSVLRIPIPPRSSNRFGPRRVIRRPSDILPRHQSNNIRTLHVNSDDSDSGSTGSKTHSPSSSVSNASTLILPSKTTKNRSSNSSIDSGIRDEDQMTPSPTFESVVI</sequence>
<protein>
    <submittedName>
        <fullName evidence="2">Uncharacterized protein</fullName>
    </submittedName>
</protein>
<name>A0AAE9E9D0_CAEBR</name>
<feature type="compositionally biased region" description="Polar residues" evidence="1">
    <location>
        <begin position="181"/>
        <end position="192"/>
    </location>
</feature>
<feature type="compositionally biased region" description="Low complexity" evidence="1">
    <location>
        <begin position="159"/>
        <end position="170"/>
    </location>
</feature>
<organism evidence="2 3">
    <name type="scientific">Caenorhabditis briggsae</name>
    <dbReference type="NCBI Taxonomy" id="6238"/>
    <lineage>
        <taxon>Eukaryota</taxon>
        <taxon>Metazoa</taxon>
        <taxon>Ecdysozoa</taxon>
        <taxon>Nematoda</taxon>
        <taxon>Chromadorea</taxon>
        <taxon>Rhabditida</taxon>
        <taxon>Rhabditina</taxon>
        <taxon>Rhabditomorpha</taxon>
        <taxon>Rhabditoidea</taxon>
        <taxon>Rhabditidae</taxon>
        <taxon>Peloderinae</taxon>
        <taxon>Caenorhabditis</taxon>
    </lineage>
</organism>